<sequence length="37" mass="4279">MCGWGYAHAIINSQINVYQACGLVRYRLYVPRYGRSV</sequence>
<dbReference type="EMBL" id="CAAJGR010000073">
    <property type="protein sequence ID" value="VHO02735.1"/>
    <property type="molecule type" value="Genomic_DNA"/>
</dbReference>
<protein>
    <submittedName>
        <fullName evidence="1">Uncharacterized protein</fullName>
    </submittedName>
</protein>
<evidence type="ECO:0000313" key="1">
    <source>
        <dbReference type="EMBL" id="VHO02735.1"/>
    </source>
</evidence>
<gene>
    <name evidence="1" type="ORF">BAL341_980</name>
</gene>
<reference evidence="1" key="1">
    <citation type="submission" date="2019-04" db="EMBL/GenBank/DDBJ databases">
        <authorList>
            <person name="Brambilla D."/>
        </authorList>
    </citation>
    <scope>NUCLEOTIDE SEQUENCE</scope>
    <source>
        <strain evidence="1">BAL1</strain>
    </source>
</reference>
<accession>A0A486XKS9</accession>
<dbReference type="AlphaFoldDB" id="A0A486XKS9"/>
<name>A0A486XKS9_9GAMM</name>
<proteinExistence type="predicted"/>
<organism evidence="1">
    <name type="scientific">Rheinheimera sp. BAL341</name>
    <dbReference type="NCBI Taxonomy" id="1708203"/>
    <lineage>
        <taxon>Bacteria</taxon>
        <taxon>Pseudomonadati</taxon>
        <taxon>Pseudomonadota</taxon>
        <taxon>Gammaproteobacteria</taxon>
        <taxon>Chromatiales</taxon>
        <taxon>Chromatiaceae</taxon>
        <taxon>Rheinheimera</taxon>
    </lineage>
</organism>